<name>A0A248VS20_9BURK</name>
<feature type="region of interest" description="Disordered" evidence="1">
    <location>
        <begin position="35"/>
        <end position="60"/>
    </location>
</feature>
<sequence>MARSSQDAWSGVGGAVLAALHRAWGVDPAFRAEEKEGAGALADGASARRAGSPALYAAMR</sequence>
<dbReference type="AlphaFoldDB" id="A0A248VS20"/>
<evidence type="ECO:0000313" key="2">
    <source>
        <dbReference type="EMBL" id="ASW01816.1"/>
    </source>
</evidence>
<reference evidence="2 3" key="1">
    <citation type="submission" date="2017-08" db="EMBL/GenBank/DDBJ databases">
        <title>Identification and genetic characteristics of simultaneous BTEX- and naphthalene-degrading Paraburkholderia sp. BN5 isolated from petroleum-contaminated soil.</title>
        <authorList>
            <person name="Lee Y."/>
            <person name="Jeon C.O."/>
        </authorList>
    </citation>
    <scope>NUCLEOTIDE SEQUENCE [LARGE SCALE GENOMIC DNA]</scope>
    <source>
        <strain evidence="2 3">BN5</strain>
    </source>
</reference>
<dbReference type="Proteomes" id="UP000215158">
    <property type="component" value="Chromosome 2"/>
</dbReference>
<evidence type="ECO:0000256" key="1">
    <source>
        <dbReference type="SAM" id="MobiDB-lite"/>
    </source>
</evidence>
<accession>A0A248VS20</accession>
<dbReference type="KEGG" id="parb:CJU94_27125"/>
<keyword evidence="3" id="KW-1185">Reference proteome</keyword>
<organism evidence="2 3">
    <name type="scientific">Paraburkholderia aromaticivorans</name>
    <dbReference type="NCBI Taxonomy" id="2026199"/>
    <lineage>
        <taxon>Bacteria</taxon>
        <taxon>Pseudomonadati</taxon>
        <taxon>Pseudomonadota</taxon>
        <taxon>Betaproteobacteria</taxon>
        <taxon>Burkholderiales</taxon>
        <taxon>Burkholderiaceae</taxon>
        <taxon>Paraburkholderia</taxon>
    </lineage>
</organism>
<proteinExistence type="predicted"/>
<protein>
    <submittedName>
        <fullName evidence="2">Uncharacterized protein</fullName>
    </submittedName>
</protein>
<gene>
    <name evidence="2" type="ORF">CJU94_27125</name>
</gene>
<evidence type="ECO:0000313" key="3">
    <source>
        <dbReference type="Proteomes" id="UP000215158"/>
    </source>
</evidence>
<dbReference type="EMBL" id="CP022990">
    <property type="protein sequence ID" value="ASW01816.1"/>
    <property type="molecule type" value="Genomic_DNA"/>
</dbReference>